<dbReference type="Proteomes" id="UP000664844">
    <property type="component" value="Unassembled WGS sequence"/>
</dbReference>
<keyword evidence="2" id="KW-1185">Reference proteome</keyword>
<dbReference type="GO" id="GO:0004519">
    <property type="term" value="F:endonuclease activity"/>
    <property type="evidence" value="ECO:0007669"/>
    <property type="project" value="UniProtKB-KW"/>
</dbReference>
<evidence type="ECO:0000313" key="2">
    <source>
        <dbReference type="Proteomes" id="UP000664844"/>
    </source>
</evidence>
<proteinExistence type="predicted"/>
<protein>
    <submittedName>
        <fullName evidence="1">Uma2 family endonuclease</fullName>
    </submittedName>
</protein>
<feature type="non-terminal residue" evidence="1">
    <location>
        <position position="1"/>
    </location>
</feature>
<dbReference type="EMBL" id="JAFLQW010000304">
    <property type="protein sequence ID" value="MBO0349696.1"/>
    <property type="molecule type" value="Genomic_DNA"/>
</dbReference>
<name>A0ABS3FRE6_9CYAN</name>
<gene>
    <name evidence="1" type="ORF">J0895_11365</name>
</gene>
<comment type="caution">
    <text evidence="1">The sequence shown here is derived from an EMBL/GenBank/DDBJ whole genome shotgun (WGS) entry which is preliminary data.</text>
</comment>
<evidence type="ECO:0000313" key="1">
    <source>
        <dbReference type="EMBL" id="MBO0349696.1"/>
    </source>
</evidence>
<keyword evidence="1" id="KW-0255">Endonuclease</keyword>
<keyword evidence="1" id="KW-0378">Hydrolase</keyword>
<reference evidence="1 2" key="1">
    <citation type="submission" date="2021-03" db="EMBL/GenBank/DDBJ databases">
        <title>Metabolic Capacity of the Antarctic Cyanobacterium Phormidium pseudopriestleyi that Sustains Oxygenic Photosynthesis in the Presence of Hydrogen Sulfide.</title>
        <authorList>
            <person name="Lumian J.E."/>
            <person name="Jungblut A.D."/>
            <person name="Dillon M.L."/>
            <person name="Hawes I."/>
            <person name="Doran P.T."/>
            <person name="Mackey T.J."/>
            <person name="Dick G.J."/>
            <person name="Grettenberger C.L."/>
            <person name="Sumner D.Y."/>
        </authorList>
    </citation>
    <scope>NUCLEOTIDE SEQUENCE [LARGE SCALE GENOMIC DNA]</scope>
    <source>
        <strain evidence="1 2">FRX01</strain>
    </source>
</reference>
<organism evidence="1 2">
    <name type="scientific">Phormidium pseudopriestleyi FRX01</name>
    <dbReference type="NCBI Taxonomy" id="1759528"/>
    <lineage>
        <taxon>Bacteria</taxon>
        <taxon>Bacillati</taxon>
        <taxon>Cyanobacteriota</taxon>
        <taxon>Cyanophyceae</taxon>
        <taxon>Oscillatoriophycideae</taxon>
        <taxon>Oscillatoriales</taxon>
        <taxon>Oscillatoriaceae</taxon>
        <taxon>Phormidium</taxon>
    </lineage>
</organism>
<accession>A0ABS3FRE6</accession>
<keyword evidence="1" id="KW-0540">Nuclease</keyword>
<sequence>VYEPIADSYSTVLGLRLAVEGKLIAFYRGDSGERLLMPEELRVAWQQERDRAEALTAQLRALGVEPEA</sequence>